<sequence length="251" mass="27471">MLRTILLFGFILMFSLSNFVSAHPGRTDSNGGHNCSAQSKAKGLCTGYHYHGGGSSSSAGSSSNDTDSYEDTTPLAPVEKSTFIENEKEPASYCTHVTDEFQRSTEYTDYYKRIWNCTLYSDGGVKYEQSKIKIVLNDNPIYFEQLPVTVDGSTMVPFRKIAEALGATVTWNGELQTITVVRSNKKINLTLNDKKVTVNNSEIIADVAPLTINGLTFVPLRLLSESLGAEVTYISETNTAKITAPVIAKVI</sequence>
<proteinExistence type="predicted"/>
<accession>A0ABM8VV16</accession>
<evidence type="ECO:0000256" key="1">
    <source>
        <dbReference type="SAM" id="MobiDB-lite"/>
    </source>
</evidence>
<evidence type="ECO:0000313" key="4">
    <source>
        <dbReference type="EMBL" id="CAG7659154.1"/>
    </source>
</evidence>
<dbReference type="InterPro" id="IPR047773">
    <property type="entry name" value="YHYH_dom_bact"/>
</dbReference>
<reference evidence="4 5" key="1">
    <citation type="submission" date="2021-06" db="EMBL/GenBank/DDBJ databases">
        <authorList>
            <person name="Criscuolo A."/>
        </authorList>
    </citation>
    <scope>NUCLEOTIDE SEQUENCE [LARGE SCALE GENOMIC DNA]</scope>
    <source>
        <strain evidence="5">CIP 111802</strain>
    </source>
</reference>
<feature type="signal peptide" evidence="2">
    <location>
        <begin position="1"/>
        <end position="22"/>
    </location>
</feature>
<evidence type="ECO:0000256" key="2">
    <source>
        <dbReference type="SAM" id="SignalP"/>
    </source>
</evidence>
<evidence type="ECO:0000313" key="5">
    <source>
        <dbReference type="Proteomes" id="UP000730618"/>
    </source>
</evidence>
<dbReference type="EMBL" id="CAJVCE010000066">
    <property type="protein sequence ID" value="CAG7659154.1"/>
    <property type="molecule type" value="Genomic_DNA"/>
</dbReference>
<evidence type="ECO:0000259" key="3">
    <source>
        <dbReference type="Pfam" id="PF07833"/>
    </source>
</evidence>
<dbReference type="InterPro" id="IPR012854">
    <property type="entry name" value="Cu_amine_oxidase-like_N"/>
</dbReference>
<dbReference type="Proteomes" id="UP000730618">
    <property type="component" value="Unassembled WGS sequence"/>
</dbReference>
<dbReference type="RefSeq" id="WP_218103520.1">
    <property type="nucleotide sequence ID" value="NZ_CAJVCE010000066.1"/>
</dbReference>
<keyword evidence="2" id="KW-0732">Signal</keyword>
<gene>
    <name evidence="4" type="ORF">PAECIP111802_07417</name>
</gene>
<feature type="region of interest" description="Disordered" evidence="1">
    <location>
        <begin position="54"/>
        <end position="81"/>
    </location>
</feature>
<feature type="chain" id="PRO_5045943841" description="Copper amine oxidase-like N-terminal domain-containing protein" evidence="2">
    <location>
        <begin position="23"/>
        <end position="251"/>
    </location>
</feature>
<comment type="caution">
    <text evidence="4">The sequence shown here is derived from an EMBL/GenBank/DDBJ whole genome shotgun (WGS) entry which is preliminary data.</text>
</comment>
<protein>
    <recommendedName>
        <fullName evidence="3">Copper amine oxidase-like N-terminal domain-containing protein</fullName>
    </recommendedName>
</protein>
<keyword evidence="5" id="KW-1185">Reference proteome</keyword>
<dbReference type="NCBIfam" id="NF033223">
    <property type="entry name" value="YHYH_alt"/>
    <property type="match status" value="1"/>
</dbReference>
<feature type="domain" description="Copper amine oxidase-like N-terminal" evidence="3">
    <location>
        <begin position="135"/>
        <end position="242"/>
    </location>
</feature>
<dbReference type="Pfam" id="PF07833">
    <property type="entry name" value="Cu_amine_oxidN1"/>
    <property type="match status" value="1"/>
</dbReference>
<organism evidence="4 5">
    <name type="scientific">Paenibacillus allorhizosphaerae</name>
    <dbReference type="NCBI Taxonomy" id="2849866"/>
    <lineage>
        <taxon>Bacteria</taxon>
        <taxon>Bacillati</taxon>
        <taxon>Bacillota</taxon>
        <taxon>Bacilli</taxon>
        <taxon>Bacillales</taxon>
        <taxon>Paenibacillaceae</taxon>
        <taxon>Paenibacillus</taxon>
    </lineage>
</organism>
<name>A0ABM8VV16_9BACL</name>